<dbReference type="PROSITE" id="PS00444">
    <property type="entry name" value="POLYPRENYL_SYNTHASE_2"/>
    <property type="match status" value="1"/>
</dbReference>
<evidence type="ECO:0000256" key="2">
    <source>
        <dbReference type="ARBA" id="ARBA00006706"/>
    </source>
</evidence>
<protein>
    <submittedName>
        <fullName evidence="8">Polyprenyl synthetase family protein</fullName>
    </submittedName>
</protein>
<dbReference type="AlphaFoldDB" id="A0A7C3Z171"/>
<dbReference type="PANTHER" id="PTHR43281:SF1">
    <property type="entry name" value="FARNESYL DIPHOSPHATE SYNTHASE"/>
    <property type="match status" value="1"/>
</dbReference>
<dbReference type="GO" id="GO:0005737">
    <property type="term" value="C:cytoplasm"/>
    <property type="evidence" value="ECO:0007669"/>
    <property type="project" value="UniProtKB-ARBA"/>
</dbReference>
<dbReference type="SFLD" id="SFLDG01017">
    <property type="entry name" value="Polyprenyl_Transferase_Like"/>
    <property type="match status" value="1"/>
</dbReference>
<comment type="caution">
    <text evidence="8">The sequence shown here is derived from an EMBL/GenBank/DDBJ whole genome shotgun (WGS) entry which is preliminary data.</text>
</comment>
<dbReference type="PANTHER" id="PTHR43281">
    <property type="entry name" value="FARNESYL DIPHOSPHATE SYNTHASE"/>
    <property type="match status" value="1"/>
</dbReference>
<keyword evidence="4" id="KW-0479">Metal-binding</keyword>
<dbReference type="CDD" id="cd00685">
    <property type="entry name" value="Trans_IPPS_HT"/>
    <property type="match status" value="1"/>
</dbReference>
<evidence type="ECO:0000313" key="8">
    <source>
        <dbReference type="EMBL" id="HGF33565.1"/>
    </source>
</evidence>
<evidence type="ECO:0000256" key="4">
    <source>
        <dbReference type="ARBA" id="ARBA00022723"/>
    </source>
</evidence>
<dbReference type="InterPro" id="IPR008949">
    <property type="entry name" value="Isoprenoid_synthase_dom_sf"/>
</dbReference>
<sequence>MDLKKYLQERRDLVNRALAVYLPQVRGPAFRVVEAMHYSLFAGGKRLRPILCLAGAEAVGGDAGEALPVACALEMIHTYSLIHDDLPAMDDDDLRRGRATCHKQFDDATAILAGDGLLTEAFRIMAEAAPRFSGREEALLEVIHLIGQAAGYQGMVGGQMLDLMAEGRTITLKELETIHRLKTGALLTAAVRSGALVGGGSRQEVAMLTSYGEKFGLAFQITDDILDVEGDAAEMGKAVGADAKRRKATYPSLLGPDEAKAWARRIVDSALIDIEPFGERAAPLRELARYLLVRRT</sequence>
<proteinExistence type="inferred from homology"/>
<accession>A0A7C3Z171</accession>
<dbReference type="GO" id="GO:0004659">
    <property type="term" value="F:prenyltransferase activity"/>
    <property type="evidence" value="ECO:0007669"/>
    <property type="project" value="InterPro"/>
</dbReference>
<dbReference type="PROSITE" id="PS00723">
    <property type="entry name" value="POLYPRENYL_SYNTHASE_1"/>
    <property type="match status" value="1"/>
</dbReference>
<dbReference type="NCBIfam" id="NF045485">
    <property type="entry name" value="FPPsyn"/>
    <property type="match status" value="1"/>
</dbReference>
<comment type="similarity">
    <text evidence="2 7">Belongs to the FPP/GGPP synthase family.</text>
</comment>
<dbReference type="Gene3D" id="1.10.600.10">
    <property type="entry name" value="Farnesyl Diphosphate Synthase"/>
    <property type="match status" value="1"/>
</dbReference>
<keyword evidence="6" id="KW-0414">Isoprene biosynthesis</keyword>
<dbReference type="FunFam" id="1.10.600.10:FF:000001">
    <property type="entry name" value="Geranylgeranyl diphosphate synthase"/>
    <property type="match status" value="1"/>
</dbReference>
<evidence type="ECO:0000256" key="1">
    <source>
        <dbReference type="ARBA" id="ARBA00001946"/>
    </source>
</evidence>
<organism evidence="8">
    <name type="scientific">Desulfobacca acetoxidans</name>
    <dbReference type="NCBI Taxonomy" id="60893"/>
    <lineage>
        <taxon>Bacteria</taxon>
        <taxon>Pseudomonadati</taxon>
        <taxon>Thermodesulfobacteriota</taxon>
        <taxon>Desulfobaccia</taxon>
        <taxon>Desulfobaccales</taxon>
        <taxon>Desulfobaccaceae</taxon>
        <taxon>Desulfobacca</taxon>
    </lineage>
</organism>
<dbReference type="InterPro" id="IPR033749">
    <property type="entry name" value="Polyprenyl_synt_CS"/>
</dbReference>
<evidence type="ECO:0000256" key="6">
    <source>
        <dbReference type="ARBA" id="ARBA00023229"/>
    </source>
</evidence>
<dbReference type="SFLD" id="SFLDS00005">
    <property type="entry name" value="Isoprenoid_Synthase_Type_I"/>
    <property type="match status" value="1"/>
</dbReference>
<dbReference type="InterPro" id="IPR053378">
    <property type="entry name" value="Prenyl_diphosphate_synthase"/>
</dbReference>
<dbReference type="Pfam" id="PF00348">
    <property type="entry name" value="polyprenyl_synt"/>
    <property type="match status" value="1"/>
</dbReference>
<dbReference type="GO" id="GO:0016114">
    <property type="term" value="P:terpenoid biosynthetic process"/>
    <property type="evidence" value="ECO:0007669"/>
    <property type="project" value="UniProtKB-ARBA"/>
</dbReference>
<name>A0A7C3Z171_9BACT</name>
<dbReference type="InterPro" id="IPR000092">
    <property type="entry name" value="Polyprenyl_synt"/>
</dbReference>
<comment type="cofactor">
    <cofactor evidence="1">
        <name>Mg(2+)</name>
        <dbReference type="ChEBI" id="CHEBI:18420"/>
    </cofactor>
</comment>
<dbReference type="EMBL" id="DTMF01000109">
    <property type="protein sequence ID" value="HGF33565.1"/>
    <property type="molecule type" value="Genomic_DNA"/>
</dbReference>
<evidence type="ECO:0000256" key="7">
    <source>
        <dbReference type="RuleBase" id="RU004466"/>
    </source>
</evidence>
<keyword evidence="5" id="KW-0460">Magnesium</keyword>
<evidence type="ECO:0000256" key="3">
    <source>
        <dbReference type="ARBA" id="ARBA00022679"/>
    </source>
</evidence>
<reference evidence="8" key="1">
    <citation type="journal article" date="2020" name="mSystems">
        <title>Genome- and Community-Level Interaction Insights into Carbon Utilization and Element Cycling Functions of Hydrothermarchaeota in Hydrothermal Sediment.</title>
        <authorList>
            <person name="Zhou Z."/>
            <person name="Liu Y."/>
            <person name="Xu W."/>
            <person name="Pan J."/>
            <person name="Luo Z.H."/>
            <person name="Li M."/>
        </authorList>
    </citation>
    <scope>NUCLEOTIDE SEQUENCE [LARGE SCALE GENOMIC DNA]</scope>
    <source>
        <strain evidence="8">SpSt-897</strain>
    </source>
</reference>
<dbReference type="SUPFAM" id="SSF48576">
    <property type="entry name" value="Terpenoid synthases"/>
    <property type="match status" value="1"/>
</dbReference>
<dbReference type="GO" id="GO:0046872">
    <property type="term" value="F:metal ion binding"/>
    <property type="evidence" value="ECO:0007669"/>
    <property type="project" value="UniProtKB-KW"/>
</dbReference>
<keyword evidence="3 7" id="KW-0808">Transferase</keyword>
<gene>
    <name evidence="8" type="ORF">ENW96_04125</name>
</gene>
<evidence type="ECO:0000256" key="5">
    <source>
        <dbReference type="ARBA" id="ARBA00022842"/>
    </source>
</evidence>